<feature type="transmembrane region" description="Helical" evidence="1">
    <location>
        <begin position="47"/>
        <end position="68"/>
    </location>
</feature>
<keyword evidence="1" id="KW-0472">Membrane</keyword>
<comment type="caution">
    <text evidence="2">The sequence shown here is derived from an EMBL/GenBank/DDBJ whole genome shotgun (WGS) entry which is preliminary data.</text>
</comment>
<reference evidence="2" key="1">
    <citation type="submission" date="2019-08" db="EMBL/GenBank/DDBJ databases">
        <authorList>
            <person name="Kucharzyk K."/>
            <person name="Murdoch R.W."/>
            <person name="Higgins S."/>
            <person name="Loffler F."/>
        </authorList>
    </citation>
    <scope>NUCLEOTIDE SEQUENCE</scope>
</reference>
<keyword evidence="1" id="KW-1133">Transmembrane helix</keyword>
<evidence type="ECO:0000313" key="2">
    <source>
        <dbReference type="EMBL" id="MPN01452.1"/>
    </source>
</evidence>
<sequence length="84" mass="9673">MLAVQWVSTSVTAVKTRLSFMMTCLNKLLLTVKFHCFYVVHQVVKHILVTYSIYTAVYLNVLLVYLLTTLRNSLTVKLKAKLVH</sequence>
<protein>
    <submittedName>
        <fullName evidence="2">Uncharacterized protein</fullName>
    </submittedName>
</protein>
<evidence type="ECO:0000256" key="1">
    <source>
        <dbReference type="SAM" id="Phobius"/>
    </source>
</evidence>
<proteinExistence type="predicted"/>
<keyword evidence="1" id="KW-0812">Transmembrane</keyword>
<dbReference type="AlphaFoldDB" id="A0A645EJJ9"/>
<accession>A0A645EJJ9</accession>
<dbReference type="EMBL" id="VSSQ01047457">
    <property type="protein sequence ID" value="MPN01452.1"/>
    <property type="molecule type" value="Genomic_DNA"/>
</dbReference>
<organism evidence="2">
    <name type="scientific">bioreactor metagenome</name>
    <dbReference type="NCBI Taxonomy" id="1076179"/>
    <lineage>
        <taxon>unclassified sequences</taxon>
        <taxon>metagenomes</taxon>
        <taxon>ecological metagenomes</taxon>
    </lineage>
</organism>
<gene>
    <name evidence="2" type="ORF">SDC9_148661</name>
</gene>
<name>A0A645EJJ9_9ZZZZ</name>